<accession>A0A1X0RS59</accession>
<protein>
    <submittedName>
        <fullName evidence="1">Uncharacterized protein</fullName>
    </submittedName>
</protein>
<evidence type="ECO:0000313" key="2">
    <source>
        <dbReference type="Proteomes" id="UP000242381"/>
    </source>
</evidence>
<sequence length="123" mass="14227">MSKSERSRCIRWRLGWLPGGRYKTCPRLPGQPFTKAHAIHCLQIHRKLMMLETISDPLSVLLDMLSTMKPCSSKTVLSWSIRWSTICRILYELDYLFHAKLPSTPPTHLGQKLLEWLPSSPSH</sequence>
<name>A0A1X0RS59_RHIZD</name>
<proteinExistence type="predicted"/>
<dbReference type="Proteomes" id="UP000242381">
    <property type="component" value="Unassembled WGS sequence"/>
</dbReference>
<gene>
    <name evidence="1" type="ORF">BCV71DRAFT_220344</name>
</gene>
<reference evidence="1 2" key="1">
    <citation type="journal article" date="2016" name="Proc. Natl. Acad. Sci. U.S.A.">
        <title>Lipid metabolic changes in an early divergent fungus govern the establishment of a mutualistic symbiosis with endobacteria.</title>
        <authorList>
            <person name="Lastovetsky O.A."/>
            <person name="Gaspar M.L."/>
            <person name="Mondo S.J."/>
            <person name="LaButti K.M."/>
            <person name="Sandor L."/>
            <person name="Grigoriev I.V."/>
            <person name="Henry S.A."/>
            <person name="Pawlowska T.E."/>
        </authorList>
    </citation>
    <scope>NUCLEOTIDE SEQUENCE [LARGE SCALE GENOMIC DNA]</scope>
    <source>
        <strain evidence="1 2">ATCC 11559</strain>
    </source>
</reference>
<organism evidence="1 2">
    <name type="scientific">Rhizopus microsporus</name>
    <dbReference type="NCBI Taxonomy" id="58291"/>
    <lineage>
        <taxon>Eukaryota</taxon>
        <taxon>Fungi</taxon>
        <taxon>Fungi incertae sedis</taxon>
        <taxon>Mucoromycota</taxon>
        <taxon>Mucoromycotina</taxon>
        <taxon>Mucoromycetes</taxon>
        <taxon>Mucorales</taxon>
        <taxon>Mucorineae</taxon>
        <taxon>Rhizopodaceae</taxon>
        <taxon>Rhizopus</taxon>
    </lineage>
</organism>
<dbReference type="EMBL" id="KV921451">
    <property type="protein sequence ID" value="ORE14814.1"/>
    <property type="molecule type" value="Genomic_DNA"/>
</dbReference>
<dbReference type="AlphaFoldDB" id="A0A1X0RS59"/>
<evidence type="ECO:0000313" key="1">
    <source>
        <dbReference type="EMBL" id="ORE14814.1"/>
    </source>
</evidence>
<dbReference type="VEuPathDB" id="FungiDB:BCV72DRAFT_328395"/>